<proteinExistence type="predicted"/>
<evidence type="ECO:0000313" key="4">
    <source>
        <dbReference type="Proteomes" id="UP000000467"/>
    </source>
</evidence>
<accession>K4LQV0</accession>
<dbReference type="EMBL" id="CP003732">
    <property type="protein sequence ID" value="AFV10479.1"/>
    <property type="molecule type" value="Genomic_DNA"/>
</dbReference>
<feature type="compositionally biased region" description="Gly residues" evidence="1">
    <location>
        <begin position="90"/>
        <end position="99"/>
    </location>
</feature>
<keyword evidence="4" id="KW-1185">Reference proteome</keyword>
<dbReference type="PANTHER" id="PTHR34408">
    <property type="entry name" value="FAMILY PROTEIN, PUTATIVE-RELATED"/>
    <property type="match status" value="1"/>
</dbReference>
<name>K4LQV0_THEPS</name>
<sequence length="172" mass="18226">MKWRRYLLFALPLVVGTGLGFLLGSVVFAGGEGPGSASDPLVARSYVDERVKGYVRELEERVAALNERALKLEEELAGLQKRYESAPEQPGGGSDGGSGSSTPAPGNGVVYIKEGNSYVNLRSGPGTNHEIVGKALPGQPLTVVGREGDWYRVRLGDGKTAWIAAWLVTAPS</sequence>
<dbReference type="KEGG" id="tpz:Tph_c02320"/>
<dbReference type="InterPro" id="IPR052354">
    <property type="entry name" value="Cell_Wall_Dynamics_Protein"/>
</dbReference>
<dbReference type="STRING" id="1089553.Tph_c02320"/>
<evidence type="ECO:0000313" key="3">
    <source>
        <dbReference type="EMBL" id="AFV10479.1"/>
    </source>
</evidence>
<dbReference type="EC" id="3.5.1.28" evidence="3"/>
<dbReference type="eggNOG" id="COG3103">
    <property type="taxonomic scope" value="Bacteria"/>
</dbReference>
<feature type="domain" description="SH3b" evidence="2">
    <location>
        <begin position="105"/>
        <end position="171"/>
    </location>
</feature>
<dbReference type="Proteomes" id="UP000000467">
    <property type="component" value="Chromosome"/>
</dbReference>
<dbReference type="RefSeq" id="WP_015049398.1">
    <property type="nucleotide sequence ID" value="NC_018870.1"/>
</dbReference>
<organism evidence="3 4">
    <name type="scientific">Thermacetogenium phaeum (strain ATCC BAA-254 / DSM 26808 / PB)</name>
    <dbReference type="NCBI Taxonomy" id="1089553"/>
    <lineage>
        <taxon>Bacteria</taxon>
        <taxon>Bacillati</taxon>
        <taxon>Bacillota</taxon>
        <taxon>Clostridia</taxon>
        <taxon>Thermoanaerobacterales</taxon>
        <taxon>Thermoanaerobacteraceae</taxon>
        <taxon>Thermacetogenium</taxon>
    </lineage>
</organism>
<keyword evidence="3" id="KW-0378">Hydrolase</keyword>
<dbReference type="InterPro" id="IPR003646">
    <property type="entry name" value="SH3-like_bac-type"/>
</dbReference>
<dbReference type="AlphaFoldDB" id="K4LQV0"/>
<reference evidence="3 4" key="1">
    <citation type="journal article" date="2012" name="BMC Genomics">
        <title>Genome-guided analysis of physiological and morphological traits of the fermentative acetate oxidizer Thermacetogenium phaeum.</title>
        <authorList>
            <person name="Oehler D."/>
            <person name="Poehlein A."/>
            <person name="Leimbach A."/>
            <person name="Muller N."/>
            <person name="Daniel R."/>
            <person name="Gottschalk G."/>
            <person name="Schink B."/>
        </authorList>
    </citation>
    <scope>NUCLEOTIDE SEQUENCE [LARGE SCALE GENOMIC DNA]</scope>
    <source>
        <strain evidence="4">ATCC BAA-254 / DSM 26808 / PB</strain>
    </source>
</reference>
<dbReference type="PANTHER" id="PTHR34408:SF1">
    <property type="entry name" value="GLYCOSYL HYDROLASE FAMILY 19 DOMAIN-CONTAINING PROTEIN HI_1415"/>
    <property type="match status" value="1"/>
</dbReference>
<dbReference type="Gene3D" id="2.30.30.40">
    <property type="entry name" value="SH3 Domains"/>
    <property type="match status" value="1"/>
</dbReference>
<dbReference type="SMART" id="SM00287">
    <property type="entry name" value="SH3b"/>
    <property type="match status" value="1"/>
</dbReference>
<dbReference type="HOGENOM" id="CLU_1728037_0_0_9"/>
<dbReference type="GO" id="GO:0008745">
    <property type="term" value="F:N-acetylmuramoyl-L-alanine amidase activity"/>
    <property type="evidence" value="ECO:0007669"/>
    <property type="project" value="UniProtKB-EC"/>
</dbReference>
<dbReference type="PROSITE" id="PS51781">
    <property type="entry name" value="SH3B"/>
    <property type="match status" value="1"/>
</dbReference>
<protein>
    <submittedName>
        <fullName evidence="3">Putative N-acetylmuramoyl-L-alanine amidase</fullName>
        <ecNumber evidence="3">3.5.1.28</ecNumber>
    </submittedName>
</protein>
<evidence type="ECO:0000256" key="1">
    <source>
        <dbReference type="SAM" id="MobiDB-lite"/>
    </source>
</evidence>
<gene>
    <name evidence="3" type="ordered locus">Tph_c02320</name>
</gene>
<evidence type="ECO:0000259" key="2">
    <source>
        <dbReference type="PROSITE" id="PS51781"/>
    </source>
</evidence>
<feature type="region of interest" description="Disordered" evidence="1">
    <location>
        <begin position="81"/>
        <end position="107"/>
    </location>
</feature>
<dbReference type="Pfam" id="PF08239">
    <property type="entry name" value="SH3_3"/>
    <property type="match status" value="1"/>
</dbReference>
<dbReference type="OrthoDB" id="9794294at2"/>